<dbReference type="KEGG" id="gtt:GUITHDRAFT_102168"/>
<reference evidence="3" key="3">
    <citation type="submission" date="2015-06" db="UniProtKB">
        <authorList>
            <consortium name="EnsemblProtists"/>
        </authorList>
    </citation>
    <scope>IDENTIFICATION</scope>
</reference>
<dbReference type="PaxDb" id="55529-EKX52266"/>
<dbReference type="EMBL" id="JH992973">
    <property type="protein sequence ID" value="EKX52266.1"/>
    <property type="molecule type" value="Genomic_DNA"/>
</dbReference>
<dbReference type="HOGENOM" id="CLU_1231886_0_0_1"/>
<dbReference type="GeneID" id="17308748"/>
<dbReference type="SUPFAM" id="SSF52058">
    <property type="entry name" value="L domain-like"/>
    <property type="match status" value="1"/>
</dbReference>
<feature type="compositionally biased region" description="Pro residues" evidence="1">
    <location>
        <begin position="172"/>
        <end position="183"/>
    </location>
</feature>
<accession>L1JUN4</accession>
<evidence type="ECO:0000313" key="2">
    <source>
        <dbReference type="EMBL" id="EKX52266.1"/>
    </source>
</evidence>
<dbReference type="InterPro" id="IPR001611">
    <property type="entry name" value="Leu-rich_rpt"/>
</dbReference>
<organism evidence="2">
    <name type="scientific">Guillardia theta (strain CCMP2712)</name>
    <name type="common">Cryptophyte</name>
    <dbReference type="NCBI Taxonomy" id="905079"/>
    <lineage>
        <taxon>Eukaryota</taxon>
        <taxon>Cryptophyceae</taxon>
        <taxon>Pyrenomonadales</taxon>
        <taxon>Geminigeraceae</taxon>
        <taxon>Guillardia</taxon>
    </lineage>
</organism>
<name>L1JUN4_GUITC</name>
<reference evidence="4" key="2">
    <citation type="submission" date="2012-11" db="EMBL/GenBank/DDBJ databases">
        <authorList>
            <person name="Kuo A."/>
            <person name="Curtis B.A."/>
            <person name="Tanifuji G."/>
            <person name="Burki F."/>
            <person name="Gruber A."/>
            <person name="Irimia M."/>
            <person name="Maruyama S."/>
            <person name="Arias M.C."/>
            <person name="Ball S.G."/>
            <person name="Gile G.H."/>
            <person name="Hirakawa Y."/>
            <person name="Hopkins J.F."/>
            <person name="Rensing S.A."/>
            <person name="Schmutz J."/>
            <person name="Symeonidi A."/>
            <person name="Elias M."/>
            <person name="Eveleigh R.J."/>
            <person name="Herman E.K."/>
            <person name="Klute M.J."/>
            <person name="Nakayama T."/>
            <person name="Obornik M."/>
            <person name="Reyes-Prieto A."/>
            <person name="Armbrust E.V."/>
            <person name="Aves S.J."/>
            <person name="Beiko R.G."/>
            <person name="Coutinho P."/>
            <person name="Dacks J.B."/>
            <person name="Durnford D.G."/>
            <person name="Fast N.M."/>
            <person name="Green B.R."/>
            <person name="Grisdale C."/>
            <person name="Hempe F."/>
            <person name="Henrissat B."/>
            <person name="Hoppner M.P."/>
            <person name="Ishida K.-I."/>
            <person name="Kim E."/>
            <person name="Koreny L."/>
            <person name="Kroth P.G."/>
            <person name="Liu Y."/>
            <person name="Malik S.-B."/>
            <person name="Maier U.G."/>
            <person name="McRose D."/>
            <person name="Mock T."/>
            <person name="Neilson J.A."/>
            <person name="Onodera N.T."/>
            <person name="Poole A.M."/>
            <person name="Pritham E.J."/>
            <person name="Richards T.A."/>
            <person name="Rocap G."/>
            <person name="Roy S.W."/>
            <person name="Sarai C."/>
            <person name="Schaack S."/>
            <person name="Shirato S."/>
            <person name="Slamovits C.H."/>
            <person name="Spencer D.F."/>
            <person name="Suzuki S."/>
            <person name="Worden A.Z."/>
            <person name="Zauner S."/>
            <person name="Barry K."/>
            <person name="Bell C."/>
            <person name="Bharti A.K."/>
            <person name="Crow J.A."/>
            <person name="Grimwood J."/>
            <person name="Kramer R."/>
            <person name="Lindquist E."/>
            <person name="Lucas S."/>
            <person name="Salamov A."/>
            <person name="McFadden G.I."/>
            <person name="Lane C.E."/>
            <person name="Keeling P.J."/>
            <person name="Gray M.W."/>
            <person name="Grigoriev I.V."/>
            <person name="Archibald J.M."/>
        </authorList>
    </citation>
    <scope>NUCLEOTIDE SEQUENCE</scope>
    <source>
        <strain evidence="4">CCMP2712</strain>
    </source>
</reference>
<evidence type="ECO:0000256" key="1">
    <source>
        <dbReference type="SAM" id="MobiDB-lite"/>
    </source>
</evidence>
<feature type="region of interest" description="Disordered" evidence="1">
    <location>
        <begin position="167"/>
        <end position="191"/>
    </location>
</feature>
<dbReference type="PROSITE" id="PS51450">
    <property type="entry name" value="LRR"/>
    <property type="match status" value="1"/>
</dbReference>
<dbReference type="AlphaFoldDB" id="L1JUN4"/>
<gene>
    <name evidence="2" type="ORF">GUITHDRAFT_102168</name>
</gene>
<sequence length="225" mass="23884">MNSNLGSLPRRLFKNLVNLETLDLRDNEFKYLPAIAFVNQRNTTVIDLTSNPLSCYHTSWYPSLQYNAGLQPCQSQAVDQAFTVYLSLQDFNAVEEKFLQAVADAAMVVRTSVRLVKVLGKSSGTGRRLLGSGLSVTTEVTYDSAYSASPLTMEKLTEDVAANGLSSLLTAPPAPPSPPPSPKPSTQGSPAASLAASAYTSRGPAAVLLVLVCLLSSLTQSLAAS</sequence>
<keyword evidence="4" id="KW-1185">Reference proteome</keyword>
<proteinExistence type="predicted"/>
<dbReference type="Pfam" id="PF13855">
    <property type="entry name" value="LRR_8"/>
    <property type="match status" value="1"/>
</dbReference>
<protein>
    <submittedName>
        <fullName evidence="2 3">Uncharacterized protein</fullName>
    </submittedName>
</protein>
<dbReference type="Gene3D" id="3.80.10.10">
    <property type="entry name" value="Ribonuclease Inhibitor"/>
    <property type="match status" value="1"/>
</dbReference>
<evidence type="ECO:0000313" key="4">
    <source>
        <dbReference type="Proteomes" id="UP000011087"/>
    </source>
</evidence>
<dbReference type="Proteomes" id="UP000011087">
    <property type="component" value="Unassembled WGS sequence"/>
</dbReference>
<dbReference type="EnsemblProtists" id="EKX52266">
    <property type="protein sequence ID" value="EKX52266"/>
    <property type="gene ID" value="GUITHDRAFT_102168"/>
</dbReference>
<evidence type="ECO:0000313" key="3">
    <source>
        <dbReference type="EnsemblProtists" id="EKX52266"/>
    </source>
</evidence>
<dbReference type="RefSeq" id="XP_005839246.1">
    <property type="nucleotide sequence ID" value="XM_005839189.1"/>
</dbReference>
<dbReference type="InterPro" id="IPR032675">
    <property type="entry name" value="LRR_dom_sf"/>
</dbReference>
<reference evidence="2 4" key="1">
    <citation type="journal article" date="2012" name="Nature">
        <title>Algal genomes reveal evolutionary mosaicism and the fate of nucleomorphs.</title>
        <authorList>
            <consortium name="DOE Joint Genome Institute"/>
            <person name="Curtis B.A."/>
            <person name="Tanifuji G."/>
            <person name="Burki F."/>
            <person name="Gruber A."/>
            <person name="Irimia M."/>
            <person name="Maruyama S."/>
            <person name="Arias M.C."/>
            <person name="Ball S.G."/>
            <person name="Gile G.H."/>
            <person name="Hirakawa Y."/>
            <person name="Hopkins J.F."/>
            <person name="Kuo A."/>
            <person name="Rensing S.A."/>
            <person name="Schmutz J."/>
            <person name="Symeonidi A."/>
            <person name="Elias M."/>
            <person name="Eveleigh R.J."/>
            <person name="Herman E.K."/>
            <person name="Klute M.J."/>
            <person name="Nakayama T."/>
            <person name="Obornik M."/>
            <person name="Reyes-Prieto A."/>
            <person name="Armbrust E.V."/>
            <person name="Aves S.J."/>
            <person name="Beiko R.G."/>
            <person name="Coutinho P."/>
            <person name="Dacks J.B."/>
            <person name="Durnford D.G."/>
            <person name="Fast N.M."/>
            <person name="Green B.R."/>
            <person name="Grisdale C.J."/>
            <person name="Hempel F."/>
            <person name="Henrissat B."/>
            <person name="Hoppner M.P."/>
            <person name="Ishida K."/>
            <person name="Kim E."/>
            <person name="Koreny L."/>
            <person name="Kroth P.G."/>
            <person name="Liu Y."/>
            <person name="Malik S.B."/>
            <person name="Maier U.G."/>
            <person name="McRose D."/>
            <person name="Mock T."/>
            <person name="Neilson J.A."/>
            <person name="Onodera N.T."/>
            <person name="Poole A.M."/>
            <person name="Pritham E.J."/>
            <person name="Richards T.A."/>
            <person name="Rocap G."/>
            <person name="Roy S.W."/>
            <person name="Sarai C."/>
            <person name="Schaack S."/>
            <person name="Shirato S."/>
            <person name="Slamovits C.H."/>
            <person name="Spencer D.F."/>
            <person name="Suzuki S."/>
            <person name="Worden A.Z."/>
            <person name="Zauner S."/>
            <person name="Barry K."/>
            <person name="Bell C."/>
            <person name="Bharti A.K."/>
            <person name="Crow J.A."/>
            <person name="Grimwood J."/>
            <person name="Kramer R."/>
            <person name="Lindquist E."/>
            <person name="Lucas S."/>
            <person name="Salamov A."/>
            <person name="McFadden G.I."/>
            <person name="Lane C.E."/>
            <person name="Keeling P.J."/>
            <person name="Gray M.W."/>
            <person name="Grigoriev I.V."/>
            <person name="Archibald J.M."/>
        </authorList>
    </citation>
    <scope>NUCLEOTIDE SEQUENCE</scope>
    <source>
        <strain evidence="2 4">CCMP2712</strain>
    </source>
</reference>